<feature type="domain" description="Pyrrolo-quinoline quinone repeat" evidence="2">
    <location>
        <begin position="78"/>
        <end position="136"/>
    </location>
</feature>
<dbReference type="GeneID" id="14405432"/>
<dbReference type="PANTHER" id="PTHR34512">
    <property type="entry name" value="CELL SURFACE PROTEIN"/>
    <property type="match status" value="1"/>
</dbReference>
<proteinExistence type="predicted"/>
<dbReference type="Pfam" id="PF13360">
    <property type="entry name" value="PQQ_2"/>
    <property type="match status" value="2"/>
</dbReference>
<dbReference type="KEGG" id="nou:Natoc_0404"/>
<feature type="region of interest" description="Disordered" evidence="1">
    <location>
        <begin position="429"/>
        <end position="573"/>
    </location>
</feature>
<evidence type="ECO:0000313" key="3">
    <source>
        <dbReference type="EMBL" id="AGB36269.1"/>
    </source>
</evidence>
<dbReference type="PANTHER" id="PTHR34512:SF30">
    <property type="entry name" value="OUTER MEMBRANE PROTEIN ASSEMBLY FACTOR BAMB"/>
    <property type="match status" value="1"/>
</dbReference>
<dbReference type="Gene3D" id="2.40.128.630">
    <property type="match status" value="1"/>
</dbReference>
<dbReference type="RefSeq" id="WP_015319725.1">
    <property type="nucleotide sequence ID" value="NC_019974.1"/>
</dbReference>
<keyword evidence="4" id="KW-1185">Reference proteome</keyword>
<feature type="domain" description="Pyrrolo-quinoline quinone repeat" evidence="2">
    <location>
        <begin position="148"/>
        <end position="258"/>
    </location>
</feature>
<gene>
    <name evidence="3" type="ORF">Natoc_0404</name>
</gene>
<dbReference type="Gene3D" id="2.40.10.480">
    <property type="match status" value="1"/>
</dbReference>
<dbReference type="EMBL" id="CP003929">
    <property type="protein sequence ID" value="AGB36269.1"/>
    <property type="molecule type" value="Genomic_DNA"/>
</dbReference>
<sequence>MTNWRRRSVLTTGATLATGSVLSSAVTGEVSGDDDLPDPNVDPNPETDAVWPAFDGDAGHARYAADAPEFDGEALEAAWTVERASGGVAVVDGVVYTPTEDGVAAFDAADGTVVWEVDDRDLIEPAVAGDTVYFRSRAVYENEDGNRATDHEEIVALNVSDGSVRWEVDFDEVGAPTVAYGAVFVFSDGTLYAREADDGSIRWENETITTGPKDHEEYDLFGGTAAANGVIYTAAEGESTRVRVALNPDTGDVVWHTEGGPEGVGPIRATSGGVALGQHSHYARHMYDPLTGEERGKATAEGVELVLGEDIYIGGYYGDALTATSISDDADDWGVDVLRNVNDAAAIGGDTVYLHINDNAGTGDTTDADDLDHSEYHDELVALNKYNGSERWTISADDRPIGHVVAIDDETLYVEHDDHEGEGLVALREQTGDNGDGDGQEDDDRQEGSDDESKDDEDAGEGPEGDDDGDAQPEESDDDERDEEYDTEADADGDDDDRGDTDESEDTAGDDDPDDLEDGNDEEYEPGDVEEDDGDEDDDNGDDDSDAIEDGDDDTAADEEADSVPGFTTGAGLVGGAVGLEWVRRRAATDASVESRNETGESADEPAN</sequence>
<organism evidence="3 4">
    <name type="scientific">Natronococcus occultus SP4</name>
    <dbReference type="NCBI Taxonomy" id="694430"/>
    <lineage>
        <taxon>Archaea</taxon>
        <taxon>Methanobacteriati</taxon>
        <taxon>Methanobacteriota</taxon>
        <taxon>Stenosarchaea group</taxon>
        <taxon>Halobacteria</taxon>
        <taxon>Halobacteriales</taxon>
        <taxon>Natrialbaceae</taxon>
        <taxon>Natronococcus</taxon>
    </lineage>
</organism>
<feature type="compositionally biased region" description="Acidic residues" evidence="1">
    <location>
        <begin position="435"/>
        <end position="562"/>
    </location>
</feature>
<dbReference type="InterPro" id="IPR018391">
    <property type="entry name" value="PQQ_b-propeller_rpt"/>
</dbReference>
<feature type="region of interest" description="Disordered" evidence="1">
    <location>
        <begin position="587"/>
        <end position="608"/>
    </location>
</feature>
<dbReference type="AlphaFoldDB" id="L0JVY3"/>
<dbReference type="InterPro" id="IPR002372">
    <property type="entry name" value="PQQ_rpt_dom"/>
</dbReference>
<dbReference type="eggNOG" id="arCOG02556">
    <property type="taxonomic scope" value="Archaea"/>
</dbReference>
<dbReference type="HOGENOM" id="CLU_037096_0_0_2"/>
<dbReference type="Gene3D" id="2.130.10.10">
    <property type="entry name" value="YVTN repeat-like/Quinoprotein amine dehydrogenase"/>
    <property type="match status" value="1"/>
</dbReference>
<dbReference type="Proteomes" id="UP000010878">
    <property type="component" value="Chromosome"/>
</dbReference>
<evidence type="ECO:0000259" key="2">
    <source>
        <dbReference type="Pfam" id="PF13360"/>
    </source>
</evidence>
<name>L0JVY3_9EURY</name>
<protein>
    <submittedName>
        <fullName evidence="3">WD40-like repeat protein</fullName>
    </submittedName>
</protein>
<reference evidence="3 4" key="1">
    <citation type="submission" date="2012-11" db="EMBL/GenBank/DDBJ databases">
        <title>FINISHED of Natronococcus occultus SP4, DSM 3396.</title>
        <authorList>
            <consortium name="DOE Joint Genome Institute"/>
            <person name="Eisen J."/>
            <person name="Huntemann M."/>
            <person name="Wei C.-L."/>
            <person name="Han J."/>
            <person name="Detter J.C."/>
            <person name="Han C."/>
            <person name="Tapia R."/>
            <person name="Chen A."/>
            <person name="Kyrpides N."/>
            <person name="Mavromatis K."/>
            <person name="Markowitz V."/>
            <person name="Szeto E."/>
            <person name="Ivanova N."/>
            <person name="Mikhailova N."/>
            <person name="Ovchinnikova G."/>
            <person name="Pagani I."/>
            <person name="Pati A."/>
            <person name="Goodwin L."/>
            <person name="Nordberg H.P."/>
            <person name="Cantor M.N."/>
            <person name="Hua S.X."/>
            <person name="Woyke T."/>
            <person name="Eisen J."/>
            <person name="Klenk H.-P."/>
            <person name="Klenk H.-P."/>
        </authorList>
    </citation>
    <scope>NUCLEOTIDE SEQUENCE [LARGE SCALE GENOMIC DNA]</scope>
    <source>
        <strain evidence="3 4">SP4</strain>
    </source>
</reference>
<dbReference type="InterPro" id="IPR011047">
    <property type="entry name" value="Quinoprotein_ADH-like_sf"/>
</dbReference>
<dbReference type="SMART" id="SM00564">
    <property type="entry name" value="PQQ"/>
    <property type="match status" value="5"/>
</dbReference>
<dbReference type="SUPFAM" id="SSF50998">
    <property type="entry name" value="Quinoprotein alcohol dehydrogenase-like"/>
    <property type="match status" value="1"/>
</dbReference>
<feature type="compositionally biased region" description="Basic and acidic residues" evidence="1">
    <location>
        <begin position="587"/>
        <end position="599"/>
    </location>
</feature>
<dbReference type="InterPro" id="IPR015943">
    <property type="entry name" value="WD40/YVTN_repeat-like_dom_sf"/>
</dbReference>
<evidence type="ECO:0000313" key="4">
    <source>
        <dbReference type="Proteomes" id="UP000010878"/>
    </source>
</evidence>
<accession>L0JVY3</accession>
<dbReference type="STRING" id="694430.Natoc_0404"/>
<feature type="region of interest" description="Disordered" evidence="1">
    <location>
        <begin position="27"/>
        <end position="47"/>
    </location>
</feature>
<evidence type="ECO:0000256" key="1">
    <source>
        <dbReference type="SAM" id="MobiDB-lite"/>
    </source>
</evidence>